<name>A0A6G0U1K5_APHGL</name>
<gene>
    <name evidence="2" type="ORF">AGLY_002909</name>
</gene>
<evidence type="ECO:0000313" key="3">
    <source>
        <dbReference type="Proteomes" id="UP000475862"/>
    </source>
</evidence>
<comment type="caution">
    <text evidence="2">The sequence shown here is derived from an EMBL/GenBank/DDBJ whole genome shotgun (WGS) entry which is preliminary data.</text>
</comment>
<organism evidence="2 3">
    <name type="scientific">Aphis glycines</name>
    <name type="common">Soybean aphid</name>
    <dbReference type="NCBI Taxonomy" id="307491"/>
    <lineage>
        <taxon>Eukaryota</taxon>
        <taxon>Metazoa</taxon>
        <taxon>Ecdysozoa</taxon>
        <taxon>Arthropoda</taxon>
        <taxon>Hexapoda</taxon>
        <taxon>Insecta</taxon>
        <taxon>Pterygota</taxon>
        <taxon>Neoptera</taxon>
        <taxon>Paraneoptera</taxon>
        <taxon>Hemiptera</taxon>
        <taxon>Sternorrhyncha</taxon>
        <taxon>Aphidomorpha</taxon>
        <taxon>Aphidoidea</taxon>
        <taxon>Aphididae</taxon>
        <taxon>Aphidini</taxon>
        <taxon>Aphis</taxon>
        <taxon>Aphis</taxon>
    </lineage>
</organism>
<accession>A0A6G0U1K5</accession>
<dbReference type="InterPro" id="IPR029526">
    <property type="entry name" value="PGBD"/>
</dbReference>
<dbReference type="OrthoDB" id="6624295at2759"/>
<evidence type="ECO:0000259" key="1">
    <source>
        <dbReference type="Pfam" id="PF13843"/>
    </source>
</evidence>
<dbReference type="Pfam" id="PF13843">
    <property type="entry name" value="DDE_Tnp_1_7"/>
    <property type="match status" value="1"/>
</dbReference>
<feature type="domain" description="PiggyBac transposable element-derived protein" evidence="1">
    <location>
        <begin position="1"/>
        <end position="264"/>
    </location>
</feature>
<dbReference type="PANTHER" id="PTHR46599:SF6">
    <property type="entry name" value="DUAL SPECIFICITY PHOSPHATASE 26"/>
    <property type="match status" value="1"/>
</dbReference>
<protein>
    <recommendedName>
        <fullName evidence="1">PiggyBac transposable element-derived protein domain-containing protein</fullName>
    </recommendedName>
</protein>
<dbReference type="EMBL" id="VYZN01000009">
    <property type="protein sequence ID" value="KAE9542998.1"/>
    <property type="molecule type" value="Genomic_DNA"/>
</dbReference>
<dbReference type="PANTHER" id="PTHR46599">
    <property type="entry name" value="PIGGYBAC TRANSPOSABLE ELEMENT-DERIVED PROTEIN 4"/>
    <property type="match status" value="1"/>
</dbReference>
<reference evidence="2 3" key="1">
    <citation type="submission" date="2019-08" db="EMBL/GenBank/DDBJ databases">
        <title>The genome of the soybean aphid Biotype 1, its phylome, world population structure and adaptation to the North American continent.</title>
        <authorList>
            <person name="Giordano R."/>
            <person name="Donthu R.K."/>
            <person name="Hernandez A.G."/>
            <person name="Wright C.L."/>
            <person name="Zimin A.V."/>
        </authorList>
    </citation>
    <scope>NUCLEOTIDE SEQUENCE [LARGE SCALE GENOMIC DNA]</scope>
    <source>
        <tissue evidence="2">Whole aphids</tissue>
    </source>
</reference>
<dbReference type="AlphaFoldDB" id="A0A6G0U1K5"/>
<evidence type="ECO:0000313" key="2">
    <source>
        <dbReference type="EMBL" id="KAE9542998.1"/>
    </source>
</evidence>
<keyword evidence="3" id="KW-1185">Reference proteome</keyword>
<proteinExistence type="predicted"/>
<dbReference type="Proteomes" id="UP000475862">
    <property type="component" value="Unassembled WGS sequence"/>
</dbReference>
<sequence length="473" mass="54953">MSLKRFRFLLRCLRFDDMGDRIQRREIDKLAPIRELFELFVENCKKCFSPSEYVTIDEQLVKFRGRCPFRVYLPNKPAKYGIKIFALVDAKMMYMWNMEVYCAKQPVGSYNISNSPSDVVMRLMNPILGSGRNLTTDIWYTSIPLAENLLKNKITLVVIFQQQFSKNRELNSTIFGFQKDLTLISYKPKPNKIVILLSSMHHYAAIDESTTDARKPEIITFYNSTKGAVDTVDEMCGSYDAGRNNRRWPLTIFFHLINTAGINSEILYHCDQLTSNALKRRVYLRNLAMSLIKPQVLKRAAMQNLLKTIRHKAARISGIPFVETEQNLPKKTGSNGRCALCPRSEDKRTRNFCVKCNHWVCGKHYSKVCSSCMDSSRCFMRNDLPMKSWVNACGVLNLNDSTQNGSHWNAWKKMKNKIIYFDSFGINPPPKELVNYLGKHNLWYTDRKFQDYNDPPICGHLCLEFIDNYKKFI</sequence>